<evidence type="ECO:0000313" key="2">
    <source>
        <dbReference type="Proteomes" id="UP000604046"/>
    </source>
</evidence>
<dbReference type="AlphaFoldDB" id="A0A812V4F4"/>
<keyword evidence="2" id="KW-1185">Reference proteome</keyword>
<comment type="caution">
    <text evidence="1">The sequence shown here is derived from an EMBL/GenBank/DDBJ whole genome shotgun (WGS) entry which is preliminary data.</text>
</comment>
<sequence length="182" mass="20132">MAKNGWWGWVQDVKKSCGFAPQAQGTPMWVRSRPEDLAGGEVPGMSDDLLDQVRAPGGSLEEKLEAVIDVFRSSQRHLESCREALRQQALERRRSEGRERFPAEVEEVISGGTYLDSFLEAYDGQRFLLHSEEIVPCHEYRLGLEVNSGGAYWKGISIQEAAVRHDVQAVAGASGLEGRGST</sequence>
<dbReference type="Proteomes" id="UP000604046">
    <property type="component" value="Unassembled WGS sequence"/>
</dbReference>
<protein>
    <submittedName>
        <fullName evidence="1">Uncharacterized protein</fullName>
    </submittedName>
</protein>
<reference evidence="1" key="1">
    <citation type="submission" date="2021-02" db="EMBL/GenBank/DDBJ databases">
        <authorList>
            <person name="Dougan E. K."/>
            <person name="Rhodes N."/>
            <person name="Thang M."/>
            <person name="Chan C."/>
        </authorList>
    </citation>
    <scope>NUCLEOTIDE SEQUENCE</scope>
</reference>
<dbReference type="EMBL" id="CAJNDS010002835">
    <property type="protein sequence ID" value="CAE7613724.1"/>
    <property type="molecule type" value="Genomic_DNA"/>
</dbReference>
<dbReference type="OrthoDB" id="429064at2759"/>
<gene>
    <name evidence="1" type="ORF">SNAT2548_LOCUS34896</name>
</gene>
<evidence type="ECO:0000313" key="1">
    <source>
        <dbReference type="EMBL" id="CAE7613724.1"/>
    </source>
</evidence>
<accession>A0A812V4F4</accession>
<organism evidence="1 2">
    <name type="scientific">Symbiodinium natans</name>
    <dbReference type="NCBI Taxonomy" id="878477"/>
    <lineage>
        <taxon>Eukaryota</taxon>
        <taxon>Sar</taxon>
        <taxon>Alveolata</taxon>
        <taxon>Dinophyceae</taxon>
        <taxon>Suessiales</taxon>
        <taxon>Symbiodiniaceae</taxon>
        <taxon>Symbiodinium</taxon>
    </lineage>
</organism>
<proteinExistence type="predicted"/>
<name>A0A812V4F4_9DINO</name>